<name>A0A845UDB0_9PROT</name>
<protein>
    <submittedName>
        <fullName evidence="1">Uncharacterized protein</fullName>
    </submittedName>
</protein>
<accession>A0A845UDB0</accession>
<proteinExistence type="predicted"/>
<gene>
    <name evidence="1" type="ORF">GL267_08065</name>
</gene>
<dbReference type="EMBL" id="WNJL01000030">
    <property type="protein sequence ID" value="NDU42600.1"/>
    <property type="molecule type" value="Genomic_DNA"/>
</dbReference>
<reference evidence="1" key="1">
    <citation type="submission" date="2019-11" db="EMBL/GenBank/DDBJ databases">
        <title>Acidithiobacillus ferrianus sp. nov.: a facultatively anaerobic and extremely acidophilic chemolithoautotroph.</title>
        <authorList>
            <person name="Norris P.R."/>
            <person name="Falagan C."/>
            <person name="Moya-Beltran A."/>
            <person name="Castro M."/>
            <person name="Quatrini R."/>
            <person name="Johnson D.B."/>
        </authorList>
    </citation>
    <scope>NUCLEOTIDE SEQUENCE [LARGE SCALE GENOMIC DNA]</scope>
    <source>
        <strain evidence="1">MG</strain>
    </source>
</reference>
<comment type="caution">
    <text evidence="1">The sequence shown here is derived from an EMBL/GenBank/DDBJ whole genome shotgun (WGS) entry which is preliminary data.</text>
</comment>
<sequence>MKKPAKTPSRKKAVAKANDPHSIGSMIAAMVDDGFMHGSRAAAHDLISMATYSLPLNQRETNYLYATALDEIRMLEPRDGFEAQVCTMMVSTMQASLETLRRSNASNQPAEIAKNLRNSAAKLIRSYADLADLLDRHRNKNTQKIVVQHQTVMVNGDAQVAQITGKGAGDHE</sequence>
<dbReference type="RefSeq" id="WP_163097815.1">
    <property type="nucleotide sequence ID" value="NZ_CP127523.1"/>
</dbReference>
<organism evidence="1">
    <name type="scientific">Acidithiobacillus ferrianus</name>
    <dbReference type="NCBI Taxonomy" id="2678518"/>
    <lineage>
        <taxon>Bacteria</taxon>
        <taxon>Pseudomonadati</taxon>
        <taxon>Pseudomonadota</taxon>
        <taxon>Acidithiobacillia</taxon>
        <taxon>Acidithiobacillales</taxon>
        <taxon>Acidithiobacillaceae</taxon>
        <taxon>Acidithiobacillus</taxon>
    </lineage>
</organism>
<dbReference type="AlphaFoldDB" id="A0A845UDB0"/>
<evidence type="ECO:0000313" key="1">
    <source>
        <dbReference type="EMBL" id="NDU42600.1"/>
    </source>
</evidence>